<dbReference type="InterPro" id="IPR005184">
    <property type="entry name" value="DUF306_Meta_HslJ"/>
</dbReference>
<dbReference type="EMBL" id="LT629740">
    <property type="protein sequence ID" value="SDS09194.1"/>
    <property type="molecule type" value="Genomic_DNA"/>
</dbReference>
<dbReference type="Pfam" id="PF03724">
    <property type="entry name" value="META"/>
    <property type="match status" value="1"/>
</dbReference>
<accession>A0A1H1PDI8</accession>
<evidence type="ECO:0000256" key="1">
    <source>
        <dbReference type="SAM" id="SignalP"/>
    </source>
</evidence>
<dbReference type="PANTHER" id="PTHR35535:SF1">
    <property type="entry name" value="HEAT SHOCK PROTEIN HSLJ"/>
    <property type="match status" value="1"/>
</dbReference>
<dbReference type="InterPro" id="IPR053147">
    <property type="entry name" value="Hsp_HslJ-like"/>
</dbReference>
<protein>
    <submittedName>
        <fullName evidence="3">Heat shock protein HslJ</fullName>
    </submittedName>
</protein>
<name>A0A1H1PDI8_MUCMA</name>
<dbReference type="STRING" id="652787.SAMN05216490_0524"/>
<keyword evidence="3" id="KW-0346">Stress response</keyword>
<dbReference type="PANTHER" id="PTHR35535">
    <property type="entry name" value="HEAT SHOCK PROTEIN HSLJ"/>
    <property type="match status" value="1"/>
</dbReference>
<evidence type="ECO:0000313" key="3">
    <source>
        <dbReference type="EMBL" id="SDS09194.1"/>
    </source>
</evidence>
<reference evidence="3 4" key="1">
    <citation type="submission" date="2016-10" db="EMBL/GenBank/DDBJ databases">
        <authorList>
            <person name="de Groot N.N."/>
        </authorList>
    </citation>
    <scope>NUCLEOTIDE SEQUENCE [LARGE SCALE GENOMIC DNA]</scope>
    <source>
        <strain evidence="3 4">MP1X4</strain>
    </source>
</reference>
<gene>
    <name evidence="3" type="ORF">SAMN05216490_0524</name>
</gene>
<feature type="domain" description="DUF306" evidence="2">
    <location>
        <begin position="32"/>
        <end position="139"/>
    </location>
</feature>
<evidence type="ECO:0000259" key="2">
    <source>
        <dbReference type="Pfam" id="PF03724"/>
    </source>
</evidence>
<sequence>MKLKLPLIACLLIVLSACSTIKKDEHSAVDARINNIVWEVVSFNGKVLNQRDYGNGLPSITFEMQDNKINGSDGCNTFMGVAAYKGDNITAGPIATTQMACPGNTISGDFYEALASKHLTWALTGDGTLRLLVNDAEVMALKERQ</sequence>
<organism evidence="3 4">
    <name type="scientific">Mucilaginibacter mallensis</name>
    <dbReference type="NCBI Taxonomy" id="652787"/>
    <lineage>
        <taxon>Bacteria</taxon>
        <taxon>Pseudomonadati</taxon>
        <taxon>Bacteroidota</taxon>
        <taxon>Sphingobacteriia</taxon>
        <taxon>Sphingobacteriales</taxon>
        <taxon>Sphingobacteriaceae</taxon>
        <taxon>Mucilaginibacter</taxon>
    </lineage>
</organism>
<feature type="signal peptide" evidence="1">
    <location>
        <begin position="1"/>
        <end position="22"/>
    </location>
</feature>
<keyword evidence="4" id="KW-1185">Reference proteome</keyword>
<dbReference type="Gene3D" id="2.40.128.270">
    <property type="match status" value="1"/>
</dbReference>
<dbReference type="InterPro" id="IPR038670">
    <property type="entry name" value="HslJ-like_sf"/>
</dbReference>
<dbReference type="AlphaFoldDB" id="A0A1H1PDI8"/>
<keyword evidence="1" id="KW-0732">Signal</keyword>
<dbReference type="Proteomes" id="UP000199679">
    <property type="component" value="Chromosome I"/>
</dbReference>
<dbReference type="PROSITE" id="PS51257">
    <property type="entry name" value="PROKAR_LIPOPROTEIN"/>
    <property type="match status" value="1"/>
</dbReference>
<feature type="chain" id="PRO_5009256435" evidence="1">
    <location>
        <begin position="23"/>
        <end position="145"/>
    </location>
</feature>
<proteinExistence type="predicted"/>
<evidence type="ECO:0000313" key="4">
    <source>
        <dbReference type="Proteomes" id="UP000199679"/>
    </source>
</evidence>